<evidence type="ECO:0000256" key="6">
    <source>
        <dbReference type="ARBA" id="ARBA00022989"/>
    </source>
</evidence>
<dbReference type="Proteomes" id="UP000606499">
    <property type="component" value="Unassembled WGS sequence"/>
</dbReference>
<protein>
    <submittedName>
        <fullName evidence="9">AEC family transporter</fullName>
    </submittedName>
</protein>
<feature type="transmembrane region" description="Helical" evidence="8">
    <location>
        <begin position="192"/>
        <end position="210"/>
    </location>
</feature>
<comment type="subcellular location">
    <subcellularLocation>
        <location evidence="1">Cell membrane</location>
        <topology evidence="1">Multi-pass membrane protein</topology>
    </subcellularLocation>
</comment>
<comment type="caution">
    <text evidence="9">The sequence shown here is derived from an EMBL/GenBank/DDBJ whole genome shotgun (WGS) entry which is preliminary data.</text>
</comment>
<proteinExistence type="inferred from homology"/>
<feature type="transmembrane region" description="Helical" evidence="8">
    <location>
        <begin position="124"/>
        <end position="141"/>
    </location>
</feature>
<feature type="transmembrane region" description="Helical" evidence="8">
    <location>
        <begin position="282"/>
        <end position="302"/>
    </location>
</feature>
<evidence type="ECO:0000256" key="4">
    <source>
        <dbReference type="ARBA" id="ARBA00022475"/>
    </source>
</evidence>
<evidence type="ECO:0000313" key="10">
    <source>
        <dbReference type="Proteomes" id="UP000606499"/>
    </source>
</evidence>
<keyword evidence="4" id="KW-1003">Cell membrane</keyword>
<evidence type="ECO:0000256" key="8">
    <source>
        <dbReference type="SAM" id="Phobius"/>
    </source>
</evidence>
<feature type="transmembrane region" description="Helical" evidence="8">
    <location>
        <begin position="100"/>
        <end position="118"/>
    </location>
</feature>
<dbReference type="InterPro" id="IPR004776">
    <property type="entry name" value="Mem_transp_PIN-like"/>
</dbReference>
<keyword evidence="6 8" id="KW-1133">Transmembrane helix</keyword>
<organism evidence="9 10">
    <name type="scientific">Agathobaculum faecis</name>
    <dbReference type="NCBI Taxonomy" id="2763013"/>
    <lineage>
        <taxon>Bacteria</taxon>
        <taxon>Bacillati</taxon>
        <taxon>Bacillota</taxon>
        <taxon>Clostridia</taxon>
        <taxon>Eubacteriales</taxon>
        <taxon>Butyricicoccaceae</taxon>
        <taxon>Agathobaculum</taxon>
    </lineage>
</organism>
<evidence type="ECO:0000256" key="7">
    <source>
        <dbReference type="ARBA" id="ARBA00023136"/>
    </source>
</evidence>
<dbReference type="PANTHER" id="PTHR36838:SF3">
    <property type="entry name" value="TRANSPORTER AUXIN EFFLUX CARRIER EC FAMILY"/>
    <property type="match status" value="1"/>
</dbReference>
<accession>A0A923LTW8</accession>
<comment type="similarity">
    <text evidence="2">Belongs to the auxin efflux carrier (TC 2.A.69) family.</text>
</comment>
<dbReference type="Gene3D" id="1.20.1530.20">
    <property type="match status" value="1"/>
</dbReference>
<reference evidence="9" key="1">
    <citation type="submission" date="2020-08" db="EMBL/GenBank/DDBJ databases">
        <title>Genome public.</title>
        <authorList>
            <person name="Liu C."/>
            <person name="Sun Q."/>
        </authorList>
    </citation>
    <scope>NUCLEOTIDE SEQUENCE</scope>
    <source>
        <strain evidence="9">NSJ-28</strain>
    </source>
</reference>
<dbReference type="Pfam" id="PF03547">
    <property type="entry name" value="Mem_trans"/>
    <property type="match status" value="2"/>
</dbReference>
<keyword evidence="7 8" id="KW-0472">Membrane</keyword>
<evidence type="ECO:0000256" key="5">
    <source>
        <dbReference type="ARBA" id="ARBA00022692"/>
    </source>
</evidence>
<keyword evidence="3" id="KW-0813">Transport</keyword>
<evidence type="ECO:0000313" key="9">
    <source>
        <dbReference type="EMBL" id="MBC5724371.1"/>
    </source>
</evidence>
<evidence type="ECO:0000256" key="2">
    <source>
        <dbReference type="ARBA" id="ARBA00010145"/>
    </source>
</evidence>
<sequence>MDMFWSLAGEVGKLFLMMLIGFVVYRLGIITVEESKILSKMMLYIVLPAVVLHSFMVEFTPDKTRGLLLSYAAALGVSLVLVAAVTLLKRPLHLTPVESMSVIYFNTGIAVPIVGAAIGQEWVVYATAMICVHTFLVWTHCKFTLSGERTVSWKKLFLNPNMISMLIGIALFTLQLPVPAVVSGTVEGMADLFGPLSMVVTGILIGSLSWERVRSYRRLPLVVGLRMVACPLAALLLVKALHLAQMAPDGSLILTAALLSVATNSGSTITQMVQVYGGDAEYSSVICAVTSLLSMAALPLFGQMVRIL</sequence>
<name>A0A923LTW8_9FIRM</name>
<dbReference type="GO" id="GO:0005886">
    <property type="term" value="C:plasma membrane"/>
    <property type="evidence" value="ECO:0007669"/>
    <property type="project" value="UniProtKB-SubCell"/>
</dbReference>
<dbReference type="InterPro" id="IPR038770">
    <property type="entry name" value="Na+/solute_symporter_sf"/>
</dbReference>
<dbReference type="GO" id="GO:0055085">
    <property type="term" value="P:transmembrane transport"/>
    <property type="evidence" value="ECO:0007669"/>
    <property type="project" value="InterPro"/>
</dbReference>
<dbReference type="PANTHER" id="PTHR36838">
    <property type="entry name" value="AUXIN EFFLUX CARRIER FAMILY PROTEIN"/>
    <property type="match status" value="1"/>
</dbReference>
<feature type="transmembrane region" description="Helical" evidence="8">
    <location>
        <begin position="37"/>
        <end position="56"/>
    </location>
</feature>
<feature type="transmembrane region" description="Helical" evidence="8">
    <location>
        <begin position="162"/>
        <end position="186"/>
    </location>
</feature>
<dbReference type="EMBL" id="JACOPL010000002">
    <property type="protein sequence ID" value="MBC5724371.1"/>
    <property type="molecule type" value="Genomic_DNA"/>
</dbReference>
<feature type="transmembrane region" description="Helical" evidence="8">
    <location>
        <begin position="222"/>
        <end position="244"/>
    </location>
</feature>
<evidence type="ECO:0000256" key="1">
    <source>
        <dbReference type="ARBA" id="ARBA00004651"/>
    </source>
</evidence>
<feature type="transmembrane region" description="Helical" evidence="8">
    <location>
        <begin position="68"/>
        <end position="88"/>
    </location>
</feature>
<gene>
    <name evidence="9" type="ORF">H8S45_02660</name>
</gene>
<dbReference type="RefSeq" id="WP_054326530.1">
    <property type="nucleotide sequence ID" value="NZ_JACOPL010000002.1"/>
</dbReference>
<dbReference type="AlphaFoldDB" id="A0A923LTW8"/>
<keyword evidence="10" id="KW-1185">Reference proteome</keyword>
<evidence type="ECO:0000256" key="3">
    <source>
        <dbReference type="ARBA" id="ARBA00022448"/>
    </source>
</evidence>
<keyword evidence="5 8" id="KW-0812">Transmembrane</keyword>